<keyword evidence="3" id="KW-0998">Cell outer membrane</keyword>
<dbReference type="Gene3D" id="3.30.1330.60">
    <property type="entry name" value="OmpA-like domain"/>
    <property type="match status" value="1"/>
</dbReference>
<dbReference type="PANTHER" id="PTHR30329:SF21">
    <property type="entry name" value="LIPOPROTEIN YIAD-RELATED"/>
    <property type="match status" value="1"/>
</dbReference>
<dbReference type="PROSITE" id="PS51123">
    <property type="entry name" value="OMPA_2"/>
    <property type="match status" value="1"/>
</dbReference>
<evidence type="ECO:0000256" key="3">
    <source>
        <dbReference type="ARBA" id="ARBA00023237"/>
    </source>
</evidence>
<dbReference type="InterPro" id="IPR039567">
    <property type="entry name" value="Gly-zipper"/>
</dbReference>
<organism evidence="7 8">
    <name type="scientific">Hymenobacter gelipurpurascens</name>
    <dbReference type="NCBI Taxonomy" id="89968"/>
    <lineage>
        <taxon>Bacteria</taxon>
        <taxon>Pseudomonadati</taxon>
        <taxon>Bacteroidota</taxon>
        <taxon>Cytophagia</taxon>
        <taxon>Cytophagales</taxon>
        <taxon>Hymenobacteraceae</taxon>
        <taxon>Hymenobacter</taxon>
    </lineage>
</organism>
<dbReference type="PANTHER" id="PTHR30329">
    <property type="entry name" value="STATOR ELEMENT OF FLAGELLAR MOTOR COMPLEX"/>
    <property type="match status" value="1"/>
</dbReference>
<dbReference type="Pfam" id="PF00691">
    <property type="entry name" value="OmpA"/>
    <property type="match status" value="1"/>
</dbReference>
<dbReference type="GO" id="GO:0009279">
    <property type="term" value="C:cell outer membrane"/>
    <property type="evidence" value="ECO:0007669"/>
    <property type="project" value="UniProtKB-SubCell"/>
</dbReference>
<evidence type="ECO:0000256" key="1">
    <source>
        <dbReference type="ARBA" id="ARBA00004442"/>
    </source>
</evidence>
<proteinExistence type="predicted"/>
<evidence type="ECO:0000256" key="2">
    <source>
        <dbReference type="ARBA" id="ARBA00023136"/>
    </source>
</evidence>
<evidence type="ECO:0000313" key="8">
    <source>
        <dbReference type="Proteomes" id="UP000198131"/>
    </source>
</evidence>
<dbReference type="OrthoDB" id="9782229at2"/>
<comment type="subcellular location">
    <subcellularLocation>
        <location evidence="1">Cell outer membrane</location>
    </subcellularLocation>
</comment>
<dbReference type="InterPro" id="IPR050330">
    <property type="entry name" value="Bact_OuterMem_StrucFunc"/>
</dbReference>
<protein>
    <submittedName>
        <fullName evidence="7">Outer membrane protein OmpA</fullName>
    </submittedName>
</protein>
<keyword evidence="2 4" id="KW-0472">Membrane</keyword>
<evidence type="ECO:0000256" key="5">
    <source>
        <dbReference type="SAM" id="SignalP"/>
    </source>
</evidence>
<evidence type="ECO:0000256" key="4">
    <source>
        <dbReference type="PROSITE-ProRule" id="PRU00473"/>
    </source>
</evidence>
<dbReference type="EMBL" id="FYEW01000002">
    <property type="protein sequence ID" value="SNC75201.1"/>
    <property type="molecule type" value="Genomic_DNA"/>
</dbReference>
<feature type="chain" id="PRO_5012962373" evidence="5">
    <location>
        <begin position="25"/>
        <end position="239"/>
    </location>
</feature>
<evidence type="ECO:0000259" key="6">
    <source>
        <dbReference type="PROSITE" id="PS51123"/>
    </source>
</evidence>
<dbReference type="InterPro" id="IPR036737">
    <property type="entry name" value="OmpA-like_sf"/>
</dbReference>
<dbReference type="InterPro" id="IPR006664">
    <property type="entry name" value="OMP_bac"/>
</dbReference>
<keyword evidence="5" id="KW-0732">Signal</keyword>
<name>A0A212UAU2_9BACT</name>
<gene>
    <name evidence="7" type="ORF">SAMN06265337_2755</name>
</gene>
<sequence length="239" mass="24581">MTNLRSYFTLLLALLLFGSSFAQAQTTTTTTTTTKKPMSKTLKGGLLGAGGGAVVGGVLGRVIGGKNSTAGGAIIGAAVGGGAGALIGRRMDKQAAELKKEMAGAKVERVGEGIKITFDSGILFAKNSAALTATAQDNINELAKTLIKYGDTNVIVEGHTDTSGSDAINNPLSQRRAQAVANYAQQKGVESSRFTVTGYGSTQPIADNSTEAGRIANRRVEVAIFANEKLKKAAEKGTI</sequence>
<dbReference type="RefSeq" id="WP_088844090.1">
    <property type="nucleotide sequence ID" value="NZ_FYEW01000002.1"/>
</dbReference>
<dbReference type="Proteomes" id="UP000198131">
    <property type="component" value="Unassembled WGS sequence"/>
</dbReference>
<feature type="domain" description="OmpA-like" evidence="6">
    <location>
        <begin position="110"/>
        <end position="228"/>
    </location>
</feature>
<accession>A0A212UAU2</accession>
<dbReference type="InterPro" id="IPR006665">
    <property type="entry name" value="OmpA-like"/>
</dbReference>
<keyword evidence="8" id="KW-1185">Reference proteome</keyword>
<dbReference type="SUPFAM" id="SSF103088">
    <property type="entry name" value="OmpA-like"/>
    <property type="match status" value="1"/>
</dbReference>
<dbReference type="CDD" id="cd07185">
    <property type="entry name" value="OmpA_C-like"/>
    <property type="match status" value="1"/>
</dbReference>
<feature type="signal peptide" evidence="5">
    <location>
        <begin position="1"/>
        <end position="24"/>
    </location>
</feature>
<dbReference type="Pfam" id="PF13488">
    <property type="entry name" value="Gly-zipper_Omp"/>
    <property type="match status" value="1"/>
</dbReference>
<dbReference type="AlphaFoldDB" id="A0A212UAU2"/>
<reference evidence="8" key="1">
    <citation type="submission" date="2017-06" db="EMBL/GenBank/DDBJ databases">
        <authorList>
            <person name="Varghese N."/>
            <person name="Submissions S."/>
        </authorList>
    </citation>
    <scope>NUCLEOTIDE SEQUENCE [LARGE SCALE GENOMIC DNA]</scope>
    <source>
        <strain evidence="8">DSM 11116</strain>
    </source>
</reference>
<evidence type="ECO:0000313" key="7">
    <source>
        <dbReference type="EMBL" id="SNC75201.1"/>
    </source>
</evidence>
<dbReference type="PRINTS" id="PR01021">
    <property type="entry name" value="OMPADOMAIN"/>
</dbReference>